<dbReference type="Pfam" id="PF13484">
    <property type="entry name" value="Fer4_16"/>
    <property type="match status" value="1"/>
</dbReference>
<keyword evidence="7" id="KW-0249">Electron transport</keyword>
<dbReference type="PANTHER" id="PTHR43687">
    <property type="entry name" value="ADENYLYLSULFATE REDUCTASE, BETA SUBUNIT"/>
    <property type="match status" value="1"/>
</dbReference>
<dbReference type="InterPro" id="IPR017896">
    <property type="entry name" value="4Fe4S_Fe-S-bd"/>
</dbReference>
<name>A9H5Y2_GLUDA</name>
<evidence type="ECO:0000256" key="10">
    <source>
        <dbReference type="ARBA" id="ARBA00023231"/>
    </source>
</evidence>
<dbReference type="STRING" id="272568.GDI0444"/>
<evidence type="ECO:0000256" key="7">
    <source>
        <dbReference type="ARBA" id="ARBA00022982"/>
    </source>
</evidence>
<dbReference type="KEGG" id="gdj:Gdia_1562"/>
<dbReference type="InterPro" id="IPR014283">
    <property type="entry name" value="FdIII_4_nif"/>
</dbReference>
<dbReference type="AlphaFoldDB" id="A9H5Y2"/>
<keyword evidence="13" id="KW-1185">Reference proteome</keyword>
<keyword evidence="6" id="KW-0677">Repeat</keyword>
<keyword evidence="4" id="KW-0004">4Fe-4S</keyword>
<keyword evidence="10" id="KW-0535">Nitrogen fixation</keyword>
<evidence type="ECO:0000256" key="6">
    <source>
        <dbReference type="ARBA" id="ARBA00022737"/>
    </source>
</evidence>
<evidence type="ECO:0000256" key="8">
    <source>
        <dbReference type="ARBA" id="ARBA00023004"/>
    </source>
</evidence>
<dbReference type="InterPro" id="IPR017900">
    <property type="entry name" value="4Fe4S_Fe_S_CS"/>
</dbReference>
<evidence type="ECO:0000256" key="2">
    <source>
        <dbReference type="ARBA" id="ARBA00003532"/>
    </source>
</evidence>
<keyword evidence="8" id="KW-0408">Iron</keyword>
<sequence>MGSVTRDGRPWQPEYLLAIDPALCIGCGRCFKVCGRGVMTLRGLTDEGELVDDDDDGDDDVERRVMALVDAGACIGCGACARVCPTNCQAHGAG</sequence>
<dbReference type="RefSeq" id="WP_012222836.1">
    <property type="nucleotide sequence ID" value="NC_010125.1"/>
</dbReference>
<dbReference type="KEGG" id="gdi:GDI0444"/>
<dbReference type="eggNOG" id="COG2768">
    <property type="taxonomic scope" value="Bacteria"/>
</dbReference>
<organism evidence="12 13">
    <name type="scientific">Gluconacetobacter diazotrophicus (strain ATCC 49037 / DSM 5601 / CCUG 37298 / CIP 103539 / LMG 7603 / PAl5)</name>
    <dbReference type="NCBI Taxonomy" id="272568"/>
    <lineage>
        <taxon>Bacteria</taxon>
        <taxon>Pseudomonadati</taxon>
        <taxon>Pseudomonadota</taxon>
        <taxon>Alphaproteobacteria</taxon>
        <taxon>Acetobacterales</taxon>
        <taxon>Acetobacteraceae</taxon>
        <taxon>Gluconacetobacter</taxon>
    </lineage>
</organism>
<keyword evidence="3" id="KW-0813">Transport</keyword>
<protein>
    <recommendedName>
        <fullName evidence="11">Ferredoxin III</fullName>
    </recommendedName>
</protein>
<evidence type="ECO:0000313" key="13">
    <source>
        <dbReference type="Proteomes" id="UP000001176"/>
    </source>
</evidence>
<dbReference type="Proteomes" id="UP000001176">
    <property type="component" value="Chromosome"/>
</dbReference>
<dbReference type="PROSITE" id="PS00198">
    <property type="entry name" value="4FE4S_FER_1"/>
    <property type="match status" value="1"/>
</dbReference>
<evidence type="ECO:0000256" key="5">
    <source>
        <dbReference type="ARBA" id="ARBA00022723"/>
    </source>
</evidence>
<dbReference type="PROSITE" id="PS51379">
    <property type="entry name" value="4FE4S_FER_2"/>
    <property type="match status" value="2"/>
</dbReference>
<comment type="function">
    <text evidence="2">Ferredoxins are iron-sulfur proteins that transfer electrons in a wide variety of metabolic reactions.</text>
</comment>
<dbReference type="Gene3D" id="3.30.70.20">
    <property type="match status" value="1"/>
</dbReference>
<dbReference type="GO" id="GO:0046872">
    <property type="term" value="F:metal ion binding"/>
    <property type="evidence" value="ECO:0007669"/>
    <property type="project" value="UniProtKB-KW"/>
</dbReference>
<evidence type="ECO:0000256" key="3">
    <source>
        <dbReference type="ARBA" id="ARBA00022448"/>
    </source>
</evidence>
<dbReference type="HOGENOM" id="CLU_155272_0_0_5"/>
<gene>
    <name evidence="12" type="primary">fdxB</name>
    <name evidence="12" type="ordered locus">GDI0444</name>
</gene>
<accession>A9H5Y2</accession>
<keyword evidence="5" id="KW-0479">Metal-binding</keyword>
<dbReference type="SUPFAM" id="SSF46548">
    <property type="entry name" value="alpha-helical ferredoxin"/>
    <property type="match status" value="1"/>
</dbReference>
<evidence type="ECO:0000256" key="1">
    <source>
        <dbReference type="ARBA" id="ARBA00001966"/>
    </source>
</evidence>
<evidence type="ECO:0000313" key="12">
    <source>
        <dbReference type="EMBL" id="CAP54387.1"/>
    </source>
</evidence>
<dbReference type="PANTHER" id="PTHR43687:SF1">
    <property type="entry name" value="FERREDOXIN III"/>
    <property type="match status" value="1"/>
</dbReference>
<reference evidence="12 13" key="1">
    <citation type="journal article" date="2009" name="BMC Genomics">
        <title>Complete genome sequence of the sugarcane nitrogen-fixing endophyte Gluconacetobacter diazotrophicus Pal5.</title>
        <authorList>
            <person name="Bertalan M."/>
            <person name="Albano R."/>
            <person name="Padua V."/>
            <person name="Rouws L."/>
            <person name="Rojas C."/>
            <person name="Hemerly A."/>
            <person name="Teixeira K."/>
            <person name="Schwab S."/>
            <person name="Araujo J."/>
            <person name="Oliveira A."/>
            <person name="Franca L."/>
            <person name="Magalhaes V."/>
            <person name="Alqueres S."/>
            <person name="Cardoso A."/>
            <person name="Almeida W."/>
            <person name="Loureiro M.M."/>
            <person name="Nogueira E."/>
            <person name="Cidade D."/>
            <person name="Oliveira D."/>
            <person name="Simao T."/>
            <person name="Macedo J."/>
            <person name="Valadao A."/>
            <person name="Dreschsel M."/>
            <person name="Freitas F."/>
            <person name="Vidal M."/>
            <person name="Guedes H."/>
            <person name="Rodrigues E."/>
            <person name="Meneses C."/>
            <person name="Brioso P."/>
            <person name="Pozzer L."/>
            <person name="Figueiredo D."/>
            <person name="Montano H."/>
            <person name="Junior J."/>
            <person name="Filho G."/>
            <person name="Flores V."/>
            <person name="Ferreira B."/>
            <person name="Branco A."/>
            <person name="Gonzalez P."/>
            <person name="Guillobel H."/>
            <person name="Lemos M."/>
            <person name="Seibel L."/>
            <person name="Macedo J."/>
            <person name="Alves-Ferreira M."/>
            <person name="Sachetto-Martins G."/>
            <person name="Coelho A."/>
            <person name="Santos E."/>
            <person name="Amaral G."/>
            <person name="Neves A."/>
            <person name="Pacheco A.B."/>
            <person name="Carvalho D."/>
            <person name="Lery L."/>
            <person name="Bisch P."/>
            <person name="Rossle S.C."/>
            <person name="Urmenyi T."/>
            <person name="Kruger W.V."/>
            <person name="Martins O."/>
            <person name="Baldani J.I."/>
            <person name="Ferreira P.C."/>
        </authorList>
    </citation>
    <scope>NUCLEOTIDE SEQUENCE [LARGE SCALE GENOMIC DNA]</scope>
    <source>
        <strain evidence="13">ATCC 49037 / DSM 5601 / CCUG 37298 / CIP 103539 / LMG 7603 / PAl5</strain>
    </source>
</reference>
<dbReference type="InterPro" id="IPR050572">
    <property type="entry name" value="Fe-S_Ferredoxin"/>
</dbReference>
<evidence type="ECO:0000256" key="9">
    <source>
        <dbReference type="ARBA" id="ARBA00023014"/>
    </source>
</evidence>
<dbReference type="EMBL" id="AM889285">
    <property type="protein sequence ID" value="CAP54387.1"/>
    <property type="molecule type" value="Genomic_DNA"/>
</dbReference>
<dbReference type="GO" id="GO:0051539">
    <property type="term" value="F:4 iron, 4 sulfur cluster binding"/>
    <property type="evidence" value="ECO:0007669"/>
    <property type="project" value="UniProtKB-KW"/>
</dbReference>
<proteinExistence type="predicted"/>
<keyword evidence="9" id="KW-0411">Iron-sulfur</keyword>
<comment type="cofactor">
    <cofactor evidence="1">
        <name>[4Fe-4S] cluster</name>
        <dbReference type="ChEBI" id="CHEBI:49883"/>
    </cofactor>
</comment>
<dbReference type="NCBIfam" id="TIGR02936">
    <property type="entry name" value="fdxN_nitrog"/>
    <property type="match status" value="1"/>
</dbReference>
<dbReference type="OrthoDB" id="9810688at2"/>
<evidence type="ECO:0000256" key="4">
    <source>
        <dbReference type="ARBA" id="ARBA00022485"/>
    </source>
</evidence>
<evidence type="ECO:0000256" key="11">
    <source>
        <dbReference type="ARBA" id="ARBA00030616"/>
    </source>
</evidence>